<reference evidence="2" key="1">
    <citation type="submission" date="2023-06" db="EMBL/GenBank/DDBJ databases">
        <title>Draft genome of Marssonina rosae.</title>
        <authorList>
            <person name="Cheng Q."/>
        </authorList>
    </citation>
    <scope>NUCLEOTIDE SEQUENCE</scope>
    <source>
        <strain evidence="2">R4</strain>
    </source>
</reference>
<comment type="caution">
    <text evidence="2">The sequence shown here is derived from an EMBL/GenBank/DDBJ whole genome shotgun (WGS) entry which is preliminary data.</text>
</comment>
<feature type="chain" id="PRO_5042213639" evidence="1">
    <location>
        <begin position="23"/>
        <end position="92"/>
    </location>
</feature>
<gene>
    <name evidence="2" type="ORF">QTJ16_004345</name>
</gene>
<evidence type="ECO:0000313" key="3">
    <source>
        <dbReference type="Proteomes" id="UP001285354"/>
    </source>
</evidence>
<accession>A0AAD9SZM7</accession>
<organism evidence="2 3">
    <name type="scientific">Diplocarpon rosae</name>
    <dbReference type="NCBI Taxonomy" id="946125"/>
    <lineage>
        <taxon>Eukaryota</taxon>
        <taxon>Fungi</taxon>
        <taxon>Dikarya</taxon>
        <taxon>Ascomycota</taxon>
        <taxon>Pezizomycotina</taxon>
        <taxon>Leotiomycetes</taxon>
        <taxon>Helotiales</taxon>
        <taxon>Drepanopezizaceae</taxon>
        <taxon>Diplocarpon</taxon>
    </lineage>
</organism>
<evidence type="ECO:0000313" key="2">
    <source>
        <dbReference type="EMBL" id="KAK2626083.1"/>
    </source>
</evidence>
<evidence type="ECO:0000256" key="1">
    <source>
        <dbReference type="SAM" id="SignalP"/>
    </source>
</evidence>
<sequence>MHAHHMILSGLAALFLTPMAASSPLDESSWSLRGFVYCEAAPSDCTEIECPEGLNSVAACEAKDQCNRDILDFKCCNTNKDIYRADVWCNPA</sequence>
<dbReference type="Proteomes" id="UP001285354">
    <property type="component" value="Unassembled WGS sequence"/>
</dbReference>
<feature type="signal peptide" evidence="1">
    <location>
        <begin position="1"/>
        <end position="22"/>
    </location>
</feature>
<dbReference type="EMBL" id="JAUBYV010000006">
    <property type="protein sequence ID" value="KAK2626083.1"/>
    <property type="molecule type" value="Genomic_DNA"/>
</dbReference>
<proteinExistence type="predicted"/>
<keyword evidence="3" id="KW-1185">Reference proteome</keyword>
<dbReference type="AlphaFoldDB" id="A0AAD9SZM7"/>
<protein>
    <submittedName>
        <fullName evidence="2">Uncharacterized protein</fullName>
    </submittedName>
</protein>
<name>A0AAD9SZM7_9HELO</name>
<keyword evidence="1" id="KW-0732">Signal</keyword>